<accession>A0A218WJ42</accession>
<dbReference type="Gene3D" id="3.40.50.300">
    <property type="entry name" value="P-loop containing nucleotide triphosphate hydrolases"/>
    <property type="match status" value="1"/>
</dbReference>
<reference evidence="3" key="1">
    <citation type="journal article" date="2017" name="Plant J.">
        <title>The pomegranate (Punica granatum L.) genome and the genomics of punicalagin biosynthesis.</title>
        <authorList>
            <person name="Qin G."/>
            <person name="Xu C."/>
            <person name="Ming R."/>
            <person name="Tang H."/>
            <person name="Guyot R."/>
            <person name="Kramer E.M."/>
            <person name="Hu Y."/>
            <person name="Yi X."/>
            <person name="Qi Y."/>
            <person name="Xu X."/>
            <person name="Gao Z."/>
            <person name="Pan H."/>
            <person name="Jian J."/>
            <person name="Tian Y."/>
            <person name="Yue Z."/>
            <person name="Xu Y."/>
        </authorList>
    </citation>
    <scope>NUCLEOTIDE SEQUENCE [LARGE SCALE GENOMIC DNA]</scope>
    <source>
        <strain evidence="3">cv. Dabenzi</strain>
    </source>
</reference>
<dbReference type="SUPFAM" id="SSF52540">
    <property type="entry name" value="P-loop containing nucleoside triphosphate hydrolases"/>
    <property type="match status" value="1"/>
</dbReference>
<feature type="region of interest" description="Disordered" evidence="1">
    <location>
        <begin position="305"/>
        <end position="328"/>
    </location>
</feature>
<gene>
    <name evidence="2" type="ORF">CDL15_Pgr013041</name>
</gene>
<comment type="caution">
    <text evidence="2">The sequence shown here is derived from an EMBL/GenBank/DDBJ whole genome shotgun (WGS) entry which is preliminary data.</text>
</comment>
<evidence type="ECO:0000313" key="3">
    <source>
        <dbReference type="Proteomes" id="UP000197138"/>
    </source>
</evidence>
<dbReference type="Proteomes" id="UP000197138">
    <property type="component" value="Unassembled WGS sequence"/>
</dbReference>
<protein>
    <recommendedName>
        <fullName evidence="4">Sulfotransferase</fullName>
    </recommendedName>
</protein>
<name>A0A218WJ42_PUNGR</name>
<evidence type="ECO:0000256" key="1">
    <source>
        <dbReference type="SAM" id="MobiDB-lite"/>
    </source>
</evidence>
<dbReference type="InterPro" id="IPR027417">
    <property type="entry name" value="P-loop_NTPase"/>
</dbReference>
<evidence type="ECO:0000313" key="2">
    <source>
        <dbReference type="EMBL" id="OWM72573.1"/>
    </source>
</evidence>
<dbReference type="AlphaFoldDB" id="A0A218WJ42"/>
<evidence type="ECO:0008006" key="4">
    <source>
        <dbReference type="Google" id="ProtNLM"/>
    </source>
</evidence>
<dbReference type="EMBL" id="MTKT01004273">
    <property type="protein sequence ID" value="OWM72573.1"/>
    <property type="molecule type" value="Genomic_DNA"/>
</dbReference>
<organism evidence="2 3">
    <name type="scientific">Punica granatum</name>
    <name type="common">Pomegranate</name>
    <dbReference type="NCBI Taxonomy" id="22663"/>
    <lineage>
        <taxon>Eukaryota</taxon>
        <taxon>Viridiplantae</taxon>
        <taxon>Streptophyta</taxon>
        <taxon>Embryophyta</taxon>
        <taxon>Tracheophyta</taxon>
        <taxon>Spermatophyta</taxon>
        <taxon>Magnoliopsida</taxon>
        <taxon>eudicotyledons</taxon>
        <taxon>Gunneridae</taxon>
        <taxon>Pentapetalae</taxon>
        <taxon>rosids</taxon>
        <taxon>malvids</taxon>
        <taxon>Myrtales</taxon>
        <taxon>Lythraceae</taxon>
        <taxon>Punica</taxon>
    </lineage>
</organism>
<sequence length="518" mass="58946">MEDWYYDDLIIANMGVIPYYDDVIMNIDLGDLFPLIFEEGEQEVSSHPANTTCAETDASLFLNPKEFSLVVKEELMMYSPDLEFETPWGHQSVFGVITHFVPHREFMELQDIATQLQKSINIIIKPRDILNEISGDGCMASVKINHISEPSTTNGRKRTRYGQLIERTSLSFKLPDDFDASGIDLDKLEISRHVENQVEDSAVTCQFSFFQRLEGWKIECIEDADAGNCDLYYYHVMSRNMFPSIEDAVDFMMFEIYAAPASLSKQLCNPHKDKQAQSSEALQQTISGQAVVLEAETESNKLHELEKPAGASQQIENPLRDDKQSRPSKVLRHITKDIAVQLQKRISIVMKPRDLSNEIQGEGRLASMKMNRLEIRPHVENQFDEEDTSTTRQFSFLQRLEGWNIECIEDADGNNDLGNDGSAPYAFYENFWCSLKVLSAFLPFQSHFTANDSNIVLISLTKAGTTWLEVLTFSNLRWGQFPPSSSGHPLLFSNPHELIPLFEYSLYGEPCQLPDLTS</sequence>
<proteinExistence type="predicted"/>